<dbReference type="PANTHER" id="PTHR45339">
    <property type="entry name" value="HYBRID SIGNAL TRANSDUCTION HISTIDINE KINASE J"/>
    <property type="match status" value="1"/>
</dbReference>
<feature type="compositionally biased region" description="Basic and acidic residues" evidence="4">
    <location>
        <begin position="470"/>
        <end position="481"/>
    </location>
</feature>
<feature type="compositionally biased region" description="Polar residues" evidence="4">
    <location>
        <begin position="328"/>
        <end position="341"/>
    </location>
</feature>
<evidence type="ECO:0000256" key="2">
    <source>
        <dbReference type="ARBA" id="ARBA00023012"/>
    </source>
</evidence>
<dbReference type="InterPro" id="IPR001789">
    <property type="entry name" value="Sig_transdc_resp-reg_receiver"/>
</dbReference>
<sequence length="633" mass="69580">MLRILLSSVRDWHTMDKGKKCTVVLLCRLTFNIASVIDDIRPIQGSFEIVVMNKPFQYEEVAGVLLAPSLAKLSKNPSMERAGGLPDVPSLTRYGSVLQAKSIKIIVADDDHVSRGLLARMLSKIPLVQDATVVAVKDGEDVLCHLGLLNKEEFDEMHVAPSTAVPSNEEISAMVKPLCRVDGPTCLRKPPGFLTKRVSEYLAVIVDGQMERVGGVEVAERIREAGLRIPVMVVSGACMEFERQEYLDSGANSVLGKPFTKGTLAEQMEALGMRSRLDELQAEYEKESRNGFLLEPRPSMQLPNLQGVPSIILGDEDNSEKITPGLPRQSTTSYSRGSLSNEPAKPLALHLPKLEINGRTNVSTHNNDVAGSRSPLANAKVEDKAIWYADAMQSMEGLAPASKKQLAPVQHSSPSPIHGEHMTSVKVVANLVDHAEREQEEGKEISRTSSASAAVSSERMDGTVTETEVEPIRNECQHELDQLQSSSSRRRKLHASAKLDGPRDDGRPRRMMIVDDDRLCRLLATKMFKSKGFECVSAPDGEDCMEILENDETPFDFILMDCHMERMDGYTATREIRSRMWPHKKVIVIGGTAGGSAEACFAAGMDEVVFKPFKVADILQRVQLAAKKRGVAV</sequence>
<dbReference type="SUPFAM" id="SSF52172">
    <property type="entry name" value="CheY-like"/>
    <property type="match status" value="2"/>
</dbReference>
<feature type="domain" description="Response regulatory" evidence="5">
    <location>
        <begin position="104"/>
        <end position="272"/>
    </location>
</feature>
<gene>
    <name evidence="6" type="ORF">PBIL07802_LOCUS32995</name>
    <name evidence="7" type="ORF">PBIL07802_LOCUS32996</name>
</gene>
<dbReference type="AlphaFoldDB" id="A0A7S3GM33"/>
<feature type="domain" description="Response regulatory" evidence="5">
    <location>
        <begin position="510"/>
        <end position="626"/>
    </location>
</feature>
<keyword evidence="1 3" id="KW-0597">Phosphoprotein</keyword>
<organism evidence="6">
    <name type="scientific">Palpitomonas bilix</name>
    <dbReference type="NCBI Taxonomy" id="652834"/>
    <lineage>
        <taxon>Eukaryota</taxon>
        <taxon>Eukaryota incertae sedis</taxon>
    </lineage>
</organism>
<dbReference type="SMART" id="SM00448">
    <property type="entry name" value="REC"/>
    <property type="match status" value="2"/>
</dbReference>
<dbReference type="PROSITE" id="PS50110">
    <property type="entry name" value="RESPONSE_REGULATORY"/>
    <property type="match status" value="2"/>
</dbReference>
<dbReference type="Gene3D" id="3.40.50.2300">
    <property type="match status" value="2"/>
</dbReference>
<evidence type="ECO:0000256" key="1">
    <source>
        <dbReference type="ARBA" id="ARBA00022553"/>
    </source>
</evidence>
<dbReference type="EMBL" id="HBIB01049959">
    <property type="protein sequence ID" value="CAE0270640.1"/>
    <property type="molecule type" value="Transcribed_RNA"/>
</dbReference>
<protein>
    <recommendedName>
        <fullName evidence="5">Response regulatory domain-containing protein</fullName>
    </recommendedName>
</protein>
<evidence type="ECO:0000256" key="4">
    <source>
        <dbReference type="SAM" id="MobiDB-lite"/>
    </source>
</evidence>
<name>A0A7S3GM33_9EUKA</name>
<dbReference type="CDD" id="cd17546">
    <property type="entry name" value="REC_hyHK_CKI1_RcsC-like"/>
    <property type="match status" value="1"/>
</dbReference>
<accession>A0A7S3GM33</accession>
<proteinExistence type="predicted"/>
<dbReference type="InterPro" id="IPR011006">
    <property type="entry name" value="CheY-like_superfamily"/>
</dbReference>
<dbReference type="GO" id="GO:0000160">
    <property type="term" value="P:phosphorelay signal transduction system"/>
    <property type="evidence" value="ECO:0007669"/>
    <property type="project" value="UniProtKB-KW"/>
</dbReference>
<feature type="modified residue" description="4-aspartylphosphate" evidence="3">
    <location>
        <position position="207"/>
    </location>
</feature>
<dbReference type="PANTHER" id="PTHR45339:SF1">
    <property type="entry name" value="HYBRID SIGNAL TRANSDUCTION HISTIDINE KINASE J"/>
    <property type="match status" value="1"/>
</dbReference>
<feature type="modified residue" description="4-aspartylphosphate" evidence="3">
    <location>
        <position position="561"/>
    </location>
</feature>
<dbReference type="Pfam" id="PF00072">
    <property type="entry name" value="Response_reg"/>
    <property type="match status" value="2"/>
</dbReference>
<evidence type="ECO:0000259" key="5">
    <source>
        <dbReference type="PROSITE" id="PS50110"/>
    </source>
</evidence>
<evidence type="ECO:0000313" key="7">
    <source>
        <dbReference type="EMBL" id="CAE0270641.1"/>
    </source>
</evidence>
<reference evidence="6" key="1">
    <citation type="submission" date="2021-01" db="EMBL/GenBank/DDBJ databases">
        <authorList>
            <person name="Corre E."/>
            <person name="Pelletier E."/>
            <person name="Niang G."/>
            <person name="Scheremetjew M."/>
            <person name="Finn R."/>
            <person name="Kale V."/>
            <person name="Holt S."/>
            <person name="Cochrane G."/>
            <person name="Meng A."/>
            <person name="Brown T."/>
            <person name="Cohen L."/>
        </authorList>
    </citation>
    <scope>NUCLEOTIDE SEQUENCE</scope>
    <source>
        <strain evidence="6">NIES-2562</strain>
    </source>
</reference>
<feature type="region of interest" description="Disordered" evidence="4">
    <location>
        <begin position="315"/>
        <end position="343"/>
    </location>
</feature>
<feature type="region of interest" description="Disordered" evidence="4">
    <location>
        <begin position="436"/>
        <end position="509"/>
    </location>
</feature>
<evidence type="ECO:0000313" key="6">
    <source>
        <dbReference type="EMBL" id="CAE0270640.1"/>
    </source>
</evidence>
<feature type="compositionally biased region" description="Basic and acidic residues" evidence="4">
    <location>
        <begin position="500"/>
        <end position="509"/>
    </location>
</feature>
<evidence type="ECO:0000256" key="3">
    <source>
        <dbReference type="PROSITE-ProRule" id="PRU00169"/>
    </source>
</evidence>
<keyword evidence="2" id="KW-0902">Two-component regulatory system</keyword>
<dbReference type="EMBL" id="HBIB01049960">
    <property type="protein sequence ID" value="CAE0270641.1"/>
    <property type="molecule type" value="Transcribed_RNA"/>
</dbReference>
<feature type="compositionally biased region" description="Basic and acidic residues" evidence="4">
    <location>
        <begin position="436"/>
        <end position="446"/>
    </location>
</feature>